<evidence type="ECO:0000313" key="1">
    <source>
        <dbReference type="EMBL" id="JAE13037.1"/>
    </source>
</evidence>
<reference evidence="1" key="2">
    <citation type="journal article" date="2015" name="Data Brief">
        <title>Shoot transcriptome of the giant reed, Arundo donax.</title>
        <authorList>
            <person name="Barrero R.A."/>
            <person name="Guerrero F.D."/>
            <person name="Moolhuijzen P."/>
            <person name="Goolsby J.A."/>
            <person name="Tidwell J."/>
            <person name="Bellgard S.E."/>
            <person name="Bellgard M.I."/>
        </authorList>
    </citation>
    <scope>NUCLEOTIDE SEQUENCE</scope>
    <source>
        <tissue evidence="1">Shoot tissue taken approximately 20 cm above the soil surface</tissue>
    </source>
</reference>
<dbReference type="AlphaFoldDB" id="A0A0A9FL25"/>
<accession>A0A0A9FL25</accession>
<reference evidence="1" key="1">
    <citation type="submission" date="2014-09" db="EMBL/GenBank/DDBJ databases">
        <authorList>
            <person name="Magalhaes I.L.F."/>
            <person name="Oliveira U."/>
            <person name="Santos F.R."/>
            <person name="Vidigal T.H.D.A."/>
            <person name="Brescovit A.D."/>
            <person name="Santos A.J."/>
        </authorList>
    </citation>
    <scope>NUCLEOTIDE SEQUENCE</scope>
    <source>
        <tissue evidence="1">Shoot tissue taken approximately 20 cm above the soil surface</tissue>
    </source>
</reference>
<dbReference type="EMBL" id="GBRH01184859">
    <property type="protein sequence ID" value="JAE13037.1"/>
    <property type="molecule type" value="Transcribed_RNA"/>
</dbReference>
<proteinExistence type="predicted"/>
<sequence length="36" mass="4039">MVIQDTRIYTGLGHRVGIIPYVLYLVDCIACALRSD</sequence>
<name>A0A0A9FL25_ARUDO</name>
<protein>
    <submittedName>
        <fullName evidence="1">Uncharacterized protein</fullName>
    </submittedName>
</protein>
<organism evidence="1">
    <name type="scientific">Arundo donax</name>
    <name type="common">Giant reed</name>
    <name type="synonym">Donax arundinaceus</name>
    <dbReference type="NCBI Taxonomy" id="35708"/>
    <lineage>
        <taxon>Eukaryota</taxon>
        <taxon>Viridiplantae</taxon>
        <taxon>Streptophyta</taxon>
        <taxon>Embryophyta</taxon>
        <taxon>Tracheophyta</taxon>
        <taxon>Spermatophyta</taxon>
        <taxon>Magnoliopsida</taxon>
        <taxon>Liliopsida</taxon>
        <taxon>Poales</taxon>
        <taxon>Poaceae</taxon>
        <taxon>PACMAD clade</taxon>
        <taxon>Arundinoideae</taxon>
        <taxon>Arundineae</taxon>
        <taxon>Arundo</taxon>
    </lineage>
</organism>